<sequence>MIKALLAMSMAIASLSAQAVNLTPTAIHSGNIPTRNESITFSLYDGDWVPSVTLPPSGLSGNQLIINNQATFDTNVMLGNSDVPITSTSLRRGESMRFVFDAADQKWHADSLTLTPKGIRSSVIPATANKVTQFKMADGDWVDTVTLPTQGQDNQLMVVRSSATYPSKINTANLLFAGTTTIRAGDTYVFVYRSGDQRWAPLATPSLTMGPRQFGSTIPTPAAPLTKVVYQNGDWTDSVTLPATAGDRDKLILQSSADWRTNVSTANRRDKGTLSLGLTGARKLEFLFIKDKGYWVLQSATNPTYVSQQLIGGTTIPAPYSPVTSYVSADGNWVKSVVLPTSGQPGDKVIVRSSATFGFSVSANSPMQGFATPVQINTGDTVRFVLDANRQWQRDTVLVTMLLAYSDEVAQQLGVQAAQARQLESVRMTNEAMENSGAQLYVKPVGFVQRSVPGTGLGTVLAGARSDTVIQTARTNLGAAAVYHDSTADGCGVAFLEGYRMRFNMVASGSLSCGTNVMRHEFGHNMGLNHGGATGDGDAPFGRGFGGASTVMAGNGNPFYSSPNLYTYELGIRMGIENDTDAVRAINMHAPSAAALR</sequence>
<dbReference type="InterPro" id="IPR048990">
    <property type="entry name" value="StcE_b-sandwich"/>
</dbReference>
<accession>A0ABT5KZ04</accession>
<dbReference type="EMBL" id="JAQQXS010000019">
    <property type="protein sequence ID" value="MDC8787041.1"/>
    <property type="molecule type" value="Genomic_DNA"/>
</dbReference>
<evidence type="ECO:0000256" key="1">
    <source>
        <dbReference type="SAM" id="SignalP"/>
    </source>
</evidence>
<name>A0ABT5KZ04_9BURK</name>
<dbReference type="SUPFAM" id="SSF55486">
    <property type="entry name" value="Metalloproteases ('zincins'), catalytic domain"/>
    <property type="match status" value="1"/>
</dbReference>
<evidence type="ECO:0000313" key="3">
    <source>
        <dbReference type="EMBL" id="MDC8787041.1"/>
    </source>
</evidence>
<protein>
    <submittedName>
        <fullName evidence="3">Zinc-dependent metalloprotease family protein</fullName>
    </submittedName>
</protein>
<evidence type="ECO:0000313" key="4">
    <source>
        <dbReference type="Proteomes" id="UP001219862"/>
    </source>
</evidence>
<keyword evidence="3" id="KW-0645">Protease</keyword>
<proteinExistence type="predicted"/>
<feature type="domain" description="Metalloprotease StcE beta-sandwich" evidence="2">
    <location>
        <begin position="322"/>
        <end position="395"/>
    </location>
</feature>
<dbReference type="Proteomes" id="UP001219862">
    <property type="component" value="Unassembled WGS sequence"/>
</dbReference>
<feature type="signal peptide" evidence="1">
    <location>
        <begin position="1"/>
        <end position="19"/>
    </location>
</feature>
<feature type="domain" description="Metalloprotease StcE beta-sandwich" evidence="2">
    <location>
        <begin position="223"/>
        <end position="299"/>
    </location>
</feature>
<dbReference type="GO" id="GO:0008237">
    <property type="term" value="F:metallopeptidase activity"/>
    <property type="evidence" value="ECO:0007669"/>
    <property type="project" value="UniProtKB-KW"/>
</dbReference>
<feature type="domain" description="Metalloprotease StcE beta-sandwich" evidence="2">
    <location>
        <begin position="130"/>
        <end position="200"/>
    </location>
</feature>
<dbReference type="Pfam" id="PF13582">
    <property type="entry name" value="Reprolysin_3"/>
    <property type="match status" value="1"/>
</dbReference>
<keyword evidence="3" id="KW-0482">Metalloprotease</keyword>
<gene>
    <name evidence="3" type="ORF">PRZ01_17765</name>
</gene>
<keyword evidence="1" id="KW-0732">Signal</keyword>
<comment type="caution">
    <text evidence="3">The sequence shown here is derived from an EMBL/GenBank/DDBJ whole genome shotgun (WGS) entry which is preliminary data.</text>
</comment>
<feature type="domain" description="Metalloprotease StcE beta-sandwich" evidence="2">
    <location>
        <begin position="39"/>
        <end position="111"/>
    </location>
</feature>
<dbReference type="Gene3D" id="2.60.120.1230">
    <property type="match status" value="4"/>
</dbReference>
<keyword evidence="4" id="KW-1185">Reference proteome</keyword>
<evidence type="ECO:0000259" key="2">
    <source>
        <dbReference type="Pfam" id="PF20944"/>
    </source>
</evidence>
<organism evidence="3 4">
    <name type="scientific">Roseateles koreensis</name>
    <dbReference type="NCBI Taxonomy" id="2987526"/>
    <lineage>
        <taxon>Bacteria</taxon>
        <taxon>Pseudomonadati</taxon>
        <taxon>Pseudomonadota</taxon>
        <taxon>Betaproteobacteria</taxon>
        <taxon>Burkholderiales</taxon>
        <taxon>Sphaerotilaceae</taxon>
        <taxon>Roseateles</taxon>
    </lineage>
</organism>
<keyword evidence="3" id="KW-0378">Hydrolase</keyword>
<dbReference type="RefSeq" id="WP_273598179.1">
    <property type="nucleotide sequence ID" value="NZ_JAQQXS010000019.1"/>
</dbReference>
<feature type="chain" id="PRO_5045447701" evidence="1">
    <location>
        <begin position="20"/>
        <end position="597"/>
    </location>
</feature>
<dbReference type="Pfam" id="PF20944">
    <property type="entry name" value="StcE_b-sandwich"/>
    <property type="match status" value="4"/>
</dbReference>
<reference evidence="3 4" key="1">
    <citation type="submission" date="2022-10" db="EMBL/GenBank/DDBJ databases">
        <title>paucibacter sp. hw8 Genome sequencing.</title>
        <authorList>
            <person name="Park S."/>
        </authorList>
    </citation>
    <scope>NUCLEOTIDE SEQUENCE [LARGE SCALE GENOMIC DNA]</scope>
    <source>
        <strain evidence="4">hw8</strain>
    </source>
</reference>